<dbReference type="EMBL" id="PEBW01000003">
    <property type="protein sequence ID" value="PTQ52007.1"/>
    <property type="molecule type" value="Genomic_DNA"/>
</dbReference>
<evidence type="ECO:0000313" key="3">
    <source>
        <dbReference type="Proteomes" id="UP000244016"/>
    </source>
</evidence>
<comment type="caution">
    <text evidence="2">The sequence shown here is derived from an EMBL/GenBank/DDBJ whole genome shotgun (WGS) entry which is preliminary data.</text>
</comment>
<evidence type="ECO:0000256" key="1">
    <source>
        <dbReference type="SAM" id="MobiDB-lite"/>
    </source>
</evidence>
<proteinExistence type="predicted"/>
<dbReference type="AlphaFoldDB" id="A0A2T5G753"/>
<feature type="compositionally biased region" description="Basic and acidic residues" evidence="1">
    <location>
        <begin position="92"/>
        <end position="102"/>
    </location>
</feature>
<feature type="compositionally biased region" description="Basic residues" evidence="1">
    <location>
        <begin position="103"/>
        <end position="113"/>
    </location>
</feature>
<protein>
    <submittedName>
        <fullName evidence="2">Uncharacterized protein</fullName>
    </submittedName>
</protein>
<evidence type="ECO:0000313" key="2">
    <source>
        <dbReference type="EMBL" id="PTQ52007.1"/>
    </source>
</evidence>
<name>A0A2T5G753_9BACL</name>
<organism evidence="2 3">
    <name type="scientific">Brockia lithotrophica</name>
    <dbReference type="NCBI Taxonomy" id="933949"/>
    <lineage>
        <taxon>Bacteria</taxon>
        <taxon>Bacillati</taxon>
        <taxon>Bacillota</taxon>
        <taxon>Bacilli</taxon>
        <taxon>Bacillales</taxon>
        <taxon>Bacillales Family X. Incertae Sedis</taxon>
        <taxon>Brockia</taxon>
    </lineage>
</organism>
<sequence>MSCRRWRVRCGAFPLSGRRTVLLPLQEAPLPMEKVPLSTRGALHAPANPASPPAPACATPRLKLAMLSTLDSTRLSSPRRATGGGDGAILHQDARESKEKRTGGRGRRARSSPRGRDRREPRGSLPTPSDRLRRVKGGSFGTTYGSERFHTFPRR</sequence>
<accession>A0A2T5G753</accession>
<dbReference type="Proteomes" id="UP000244016">
    <property type="component" value="Unassembled WGS sequence"/>
</dbReference>
<feature type="region of interest" description="Disordered" evidence="1">
    <location>
        <begin position="69"/>
        <end position="155"/>
    </location>
</feature>
<reference evidence="2 3" key="1">
    <citation type="submission" date="2017-08" db="EMBL/GenBank/DDBJ databases">
        <title>Burning lignite coal seam in the remote Altai Mountains harbors a hydrogen-driven thermophilic microbial community.</title>
        <authorList>
            <person name="Kadnikov V.V."/>
            <person name="Mardanov A.V."/>
            <person name="Ivasenko D."/>
            <person name="Beletsky A.V."/>
            <person name="Karnachuk O.V."/>
            <person name="Ravin N.V."/>
        </authorList>
    </citation>
    <scope>NUCLEOTIDE SEQUENCE [LARGE SCALE GENOMIC DNA]</scope>
    <source>
        <strain evidence="2">AL31</strain>
    </source>
</reference>
<gene>
    <name evidence="2" type="ORF">BLITH_0974</name>
</gene>